<keyword evidence="3 5" id="KW-1133">Transmembrane helix</keyword>
<dbReference type="STRING" id="6280.A0A0N4TB03"/>
<dbReference type="Pfam" id="PF00916">
    <property type="entry name" value="Sulfate_transp"/>
    <property type="match status" value="1"/>
</dbReference>
<protein>
    <submittedName>
        <fullName evidence="7">Sulfate_transp domain-containing protein</fullName>
    </submittedName>
</protein>
<dbReference type="InterPro" id="IPR011547">
    <property type="entry name" value="SLC26A/SulP_dom"/>
</dbReference>
<feature type="transmembrane region" description="Helical" evidence="5">
    <location>
        <begin position="61"/>
        <end position="81"/>
    </location>
</feature>
<dbReference type="GO" id="GO:0016020">
    <property type="term" value="C:membrane"/>
    <property type="evidence" value="ECO:0007669"/>
    <property type="project" value="UniProtKB-SubCell"/>
</dbReference>
<evidence type="ECO:0000256" key="3">
    <source>
        <dbReference type="ARBA" id="ARBA00022989"/>
    </source>
</evidence>
<keyword evidence="4 5" id="KW-0472">Membrane</keyword>
<organism evidence="7">
    <name type="scientific">Brugia pahangi</name>
    <name type="common">Filarial nematode worm</name>
    <dbReference type="NCBI Taxonomy" id="6280"/>
    <lineage>
        <taxon>Eukaryota</taxon>
        <taxon>Metazoa</taxon>
        <taxon>Ecdysozoa</taxon>
        <taxon>Nematoda</taxon>
        <taxon>Chromadorea</taxon>
        <taxon>Rhabditida</taxon>
        <taxon>Spirurina</taxon>
        <taxon>Spiruromorpha</taxon>
        <taxon>Filarioidea</taxon>
        <taxon>Onchocercidae</taxon>
        <taxon>Brugia</taxon>
    </lineage>
</organism>
<dbReference type="GO" id="GO:0055085">
    <property type="term" value="P:transmembrane transport"/>
    <property type="evidence" value="ECO:0007669"/>
    <property type="project" value="InterPro"/>
</dbReference>
<feature type="transmembrane region" description="Helical" evidence="5">
    <location>
        <begin position="23"/>
        <end position="40"/>
    </location>
</feature>
<evidence type="ECO:0000256" key="5">
    <source>
        <dbReference type="SAM" id="Phobius"/>
    </source>
</evidence>
<accession>A0A0N4TB03</accession>
<evidence type="ECO:0000256" key="4">
    <source>
        <dbReference type="ARBA" id="ARBA00023136"/>
    </source>
</evidence>
<name>A0A0N4TB03_BRUPA</name>
<proteinExistence type="predicted"/>
<dbReference type="PANTHER" id="PTHR11814">
    <property type="entry name" value="SULFATE TRANSPORTER"/>
    <property type="match status" value="1"/>
</dbReference>
<evidence type="ECO:0000313" key="7">
    <source>
        <dbReference type="WBParaSite" id="BPAG_0000539001-mRNA-1"/>
    </source>
</evidence>
<evidence type="ECO:0000259" key="6">
    <source>
        <dbReference type="Pfam" id="PF00916"/>
    </source>
</evidence>
<dbReference type="AlphaFoldDB" id="A0A0N4TB03"/>
<keyword evidence="2 5" id="KW-0812">Transmembrane</keyword>
<evidence type="ECO:0000256" key="1">
    <source>
        <dbReference type="ARBA" id="ARBA00004141"/>
    </source>
</evidence>
<reference evidence="7" key="1">
    <citation type="submission" date="2017-02" db="UniProtKB">
        <authorList>
            <consortium name="WormBaseParasite"/>
        </authorList>
    </citation>
    <scope>IDENTIFICATION</scope>
</reference>
<sequence length="133" mass="15280">LFCFFFFFQRIYSILIHIPETNFYTVGLSIFGIIFLYLGKTLMTPFLNKCLQFNLPIPYELLLFANSMYLIVISIIISHYMNLHTYHSVPIVGKIPTALPKPRLPRFDIVIDCFPYAIGIAAVTVAIHISMAK</sequence>
<dbReference type="WBParaSite" id="BPAG_0000539001-mRNA-1">
    <property type="protein sequence ID" value="BPAG_0000539001-mRNA-1"/>
    <property type="gene ID" value="BPAG_0000539001"/>
</dbReference>
<feature type="transmembrane region" description="Helical" evidence="5">
    <location>
        <begin position="109"/>
        <end position="129"/>
    </location>
</feature>
<evidence type="ECO:0000256" key="2">
    <source>
        <dbReference type="ARBA" id="ARBA00022692"/>
    </source>
</evidence>
<feature type="domain" description="SLC26A/SulP transporter" evidence="6">
    <location>
        <begin position="7"/>
        <end position="133"/>
    </location>
</feature>
<dbReference type="InterPro" id="IPR001902">
    <property type="entry name" value="SLC26A/SulP_fam"/>
</dbReference>
<comment type="subcellular location">
    <subcellularLocation>
        <location evidence="1">Membrane</location>
        <topology evidence="1">Multi-pass membrane protein</topology>
    </subcellularLocation>
</comment>